<dbReference type="AlphaFoldDB" id="A0A101LU26"/>
<sequence length="85" mass="9339">MEPPNLVANLPPVAESGNRRSRGSHRSRTLIELSRMRVDSESGKTPAGAMFHHSRALDHGRNLLMPEISRGLPSDLCPERGSRLA</sequence>
<name>A0A101LU26_PICGL</name>
<gene>
    <name evidence="2" type="ORF">ABT39_MTgene3605</name>
</gene>
<geneLocation type="mitochondrion" evidence="2"/>
<dbReference type="EMBL" id="LKAM01000026">
    <property type="protein sequence ID" value="KUM45163.1"/>
    <property type="molecule type" value="Genomic_DNA"/>
</dbReference>
<evidence type="ECO:0000313" key="2">
    <source>
        <dbReference type="EMBL" id="KUM45163.1"/>
    </source>
</evidence>
<evidence type="ECO:0000256" key="1">
    <source>
        <dbReference type="SAM" id="MobiDB-lite"/>
    </source>
</evidence>
<organism evidence="2">
    <name type="scientific">Picea glauca</name>
    <name type="common">White spruce</name>
    <name type="synonym">Pinus glauca</name>
    <dbReference type="NCBI Taxonomy" id="3330"/>
    <lineage>
        <taxon>Eukaryota</taxon>
        <taxon>Viridiplantae</taxon>
        <taxon>Streptophyta</taxon>
        <taxon>Embryophyta</taxon>
        <taxon>Tracheophyta</taxon>
        <taxon>Spermatophyta</taxon>
        <taxon>Pinopsida</taxon>
        <taxon>Pinidae</taxon>
        <taxon>Conifers I</taxon>
        <taxon>Pinales</taxon>
        <taxon>Pinaceae</taxon>
        <taxon>Picea</taxon>
    </lineage>
</organism>
<proteinExistence type="predicted"/>
<reference evidence="2" key="1">
    <citation type="journal article" date="2015" name="Genome Biol. Evol.">
        <title>Organellar Genomes of White Spruce (Picea glauca): Assembly and Annotation.</title>
        <authorList>
            <person name="Jackman S.D."/>
            <person name="Warren R.L."/>
            <person name="Gibb E.A."/>
            <person name="Vandervalk B.P."/>
            <person name="Mohamadi H."/>
            <person name="Chu J."/>
            <person name="Raymond A."/>
            <person name="Pleasance S."/>
            <person name="Coope R."/>
            <person name="Wildung M.R."/>
            <person name="Ritland C.E."/>
            <person name="Bousquet J."/>
            <person name="Jones S.J."/>
            <person name="Bohlmann J."/>
            <person name="Birol I."/>
        </authorList>
    </citation>
    <scope>NUCLEOTIDE SEQUENCE [LARGE SCALE GENOMIC DNA]</scope>
    <source>
        <tissue evidence="2">Flushing bud</tissue>
    </source>
</reference>
<accession>A0A101LU26</accession>
<keyword evidence="2" id="KW-0496">Mitochondrion</keyword>
<feature type="region of interest" description="Disordered" evidence="1">
    <location>
        <begin position="1"/>
        <end position="27"/>
    </location>
</feature>
<comment type="caution">
    <text evidence="2">The sequence shown here is derived from an EMBL/GenBank/DDBJ whole genome shotgun (WGS) entry which is preliminary data.</text>
</comment>
<protein>
    <submittedName>
        <fullName evidence="2">Uncharacterized protein</fullName>
    </submittedName>
</protein>